<organism evidence="2 3">
    <name type="scientific">Ramlibacter alkalitolerans</name>
    <dbReference type="NCBI Taxonomy" id="2039631"/>
    <lineage>
        <taxon>Bacteria</taxon>
        <taxon>Pseudomonadati</taxon>
        <taxon>Pseudomonadota</taxon>
        <taxon>Betaproteobacteria</taxon>
        <taxon>Burkholderiales</taxon>
        <taxon>Comamonadaceae</taxon>
        <taxon>Ramlibacter</taxon>
    </lineage>
</organism>
<evidence type="ECO:0000313" key="3">
    <source>
        <dbReference type="Proteomes" id="UP000622707"/>
    </source>
</evidence>
<feature type="domain" description="Schlafen group 3-like DNA/RNA helicase" evidence="1">
    <location>
        <begin position="42"/>
        <end position="434"/>
    </location>
</feature>
<dbReference type="InterPro" id="IPR018647">
    <property type="entry name" value="SLFN_3-like_DNA/RNA_helicase"/>
</dbReference>
<reference evidence="2 3" key="1">
    <citation type="journal article" date="2017" name="Int. J. Syst. Evol. Microbiol.">
        <title>Ramlibacter alkalitolerans sp. nov., alkali-tolerant bacterium isolated from soil of ginseng.</title>
        <authorList>
            <person name="Lee D.H."/>
            <person name="Cha C.J."/>
        </authorList>
    </citation>
    <scope>NUCLEOTIDE SEQUENCE [LARGE SCALE GENOMIC DNA]</scope>
    <source>
        <strain evidence="2 3">KACC 19305</strain>
    </source>
</reference>
<name>A0ABS1JQ06_9BURK</name>
<dbReference type="InterPro" id="IPR027417">
    <property type="entry name" value="P-loop_NTPase"/>
</dbReference>
<dbReference type="Pfam" id="PF09848">
    <property type="entry name" value="SLFN-g3_helicase"/>
    <property type="match status" value="1"/>
</dbReference>
<protein>
    <submittedName>
        <fullName evidence="2">DUF2075 domain-containing protein</fullName>
    </submittedName>
</protein>
<gene>
    <name evidence="2" type="ORF">JI746_10950</name>
</gene>
<proteinExistence type="predicted"/>
<dbReference type="Proteomes" id="UP000622707">
    <property type="component" value="Unassembled WGS sequence"/>
</dbReference>
<sequence>MALYAGHGVAEISRRDADHKNLTATTQAIEALVATCKAQKRKAVCFVTGVPGAGKTLVGLNVATMHAEAGELHSVFLSGNGPLVSVMQEALARDQVRREKEAGRLIRKGEAISRVRAFVQNVHHFRDEYLRDQAAPSDHIAVFDEAQRAWNLEQTSTFMLRKKNRAGFSMSEPEFLISCMDRHDDWAVIICLVGGGQEINTGEAGIAGWLQAVERSFPKWEVHISPQLRDSEYGSAAMIDDVARHCLVRPNPDLHLSVSMRSFRAENVSTLVKRILDLDRQAARELLLEVKERYPIILCRSVPRAKDWLRQQARGSQRYGIVVSSQAYRLRPHAIHVKAPADPVHWFLHDKDDVRSSFYLEDVATEFQVQGLELDWAAVVWDGDLRLTGSQWGHFSFVGSRWQRVNALERQRHLKNAYRVLLTRARQGMIIVVPEGDDADPTRSPAYYDETFTYLASIGIPILASNEADGCASTQAVPASSK</sequence>
<dbReference type="RefSeq" id="WP_201689405.1">
    <property type="nucleotide sequence ID" value="NZ_JAEQND010000005.1"/>
</dbReference>
<accession>A0ABS1JQ06</accession>
<dbReference type="SUPFAM" id="SSF52540">
    <property type="entry name" value="P-loop containing nucleoside triphosphate hydrolases"/>
    <property type="match status" value="1"/>
</dbReference>
<dbReference type="EMBL" id="JAEQND010000005">
    <property type="protein sequence ID" value="MBL0425625.1"/>
    <property type="molecule type" value="Genomic_DNA"/>
</dbReference>
<comment type="caution">
    <text evidence="2">The sequence shown here is derived from an EMBL/GenBank/DDBJ whole genome shotgun (WGS) entry which is preliminary data.</text>
</comment>
<evidence type="ECO:0000313" key="2">
    <source>
        <dbReference type="EMBL" id="MBL0425625.1"/>
    </source>
</evidence>
<dbReference type="Gene3D" id="3.40.50.300">
    <property type="entry name" value="P-loop containing nucleotide triphosphate hydrolases"/>
    <property type="match status" value="1"/>
</dbReference>
<keyword evidence="3" id="KW-1185">Reference proteome</keyword>
<evidence type="ECO:0000259" key="1">
    <source>
        <dbReference type="Pfam" id="PF09848"/>
    </source>
</evidence>